<dbReference type="CDD" id="cd10574">
    <property type="entry name" value="EVH1_SPRED-like"/>
    <property type="match status" value="1"/>
</dbReference>
<proteinExistence type="predicted"/>
<feature type="region of interest" description="Disordered" evidence="1">
    <location>
        <begin position="59"/>
        <end position="105"/>
    </location>
</feature>
<dbReference type="GO" id="GO:0043409">
    <property type="term" value="P:negative regulation of MAPK cascade"/>
    <property type="evidence" value="ECO:0007669"/>
    <property type="project" value="TreeGrafter"/>
</dbReference>
<dbReference type="AlphaFoldDB" id="A0AAD5KI02"/>
<dbReference type="SMART" id="SM00461">
    <property type="entry name" value="WH1"/>
    <property type="match status" value="1"/>
</dbReference>
<dbReference type="PROSITE" id="PS50229">
    <property type="entry name" value="WH1"/>
    <property type="match status" value="1"/>
</dbReference>
<dbReference type="InterPro" id="IPR041937">
    <property type="entry name" value="SPRE_EVH1"/>
</dbReference>
<evidence type="ECO:0000313" key="3">
    <source>
        <dbReference type="EMBL" id="KAI9551782.1"/>
    </source>
</evidence>
<accession>A0AAD5KI02</accession>
<protein>
    <submittedName>
        <fullName evidence="3">Sprouty-related</fullName>
    </submittedName>
</protein>
<dbReference type="PANTHER" id="PTHR11202">
    <property type="entry name" value="SPROUTY-RELATED, EVH1 DOMAIN-CONTAINING PROTEIN FAMILY MEMBER"/>
    <property type="match status" value="1"/>
</dbReference>
<dbReference type="InterPro" id="IPR000697">
    <property type="entry name" value="WH1/EVH1_dom"/>
</dbReference>
<feature type="compositionally biased region" description="Pro residues" evidence="1">
    <location>
        <begin position="90"/>
        <end position="104"/>
    </location>
</feature>
<dbReference type="EMBL" id="WJBH02000010">
    <property type="protein sequence ID" value="KAI9551782.1"/>
    <property type="molecule type" value="Genomic_DNA"/>
</dbReference>
<dbReference type="GO" id="GO:0019901">
    <property type="term" value="F:protein kinase binding"/>
    <property type="evidence" value="ECO:0007669"/>
    <property type="project" value="TreeGrafter"/>
</dbReference>
<dbReference type="Gene3D" id="2.30.29.30">
    <property type="entry name" value="Pleckstrin-homology domain (PH domain)/Phosphotyrosine-binding domain (PTB)"/>
    <property type="match status" value="1"/>
</dbReference>
<dbReference type="PANTHER" id="PTHR11202:SF3">
    <property type="entry name" value="SPROUTY-RELATED PROTEIN WITH EVH-1 DOMAIN, ISOFORM C"/>
    <property type="match status" value="1"/>
</dbReference>
<reference evidence="3 4" key="1">
    <citation type="submission" date="2022-05" db="EMBL/GenBank/DDBJ databases">
        <title>A multi-omics perspective on studying reproductive biology in Daphnia sinensis.</title>
        <authorList>
            <person name="Jia J."/>
        </authorList>
    </citation>
    <scope>NUCLEOTIDE SEQUENCE [LARGE SCALE GENOMIC DNA]</scope>
    <source>
        <strain evidence="3 4">WSL</strain>
    </source>
</reference>
<organism evidence="3 4">
    <name type="scientific">Daphnia sinensis</name>
    <dbReference type="NCBI Taxonomy" id="1820382"/>
    <lineage>
        <taxon>Eukaryota</taxon>
        <taxon>Metazoa</taxon>
        <taxon>Ecdysozoa</taxon>
        <taxon>Arthropoda</taxon>
        <taxon>Crustacea</taxon>
        <taxon>Branchiopoda</taxon>
        <taxon>Diplostraca</taxon>
        <taxon>Cladocera</taxon>
        <taxon>Anomopoda</taxon>
        <taxon>Daphniidae</taxon>
        <taxon>Daphnia</taxon>
        <taxon>Daphnia similis group</taxon>
    </lineage>
</organism>
<feature type="compositionally biased region" description="Low complexity" evidence="1">
    <location>
        <begin position="59"/>
        <end position="85"/>
    </location>
</feature>
<evidence type="ECO:0000256" key="1">
    <source>
        <dbReference type="SAM" id="MobiDB-lite"/>
    </source>
</evidence>
<dbReference type="Proteomes" id="UP000820818">
    <property type="component" value="Linkage Group LG10"/>
</dbReference>
<feature type="domain" description="WH1" evidence="2">
    <location>
        <begin position="3"/>
        <end position="189"/>
    </location>
</feature>
<evidence type="ECO:0000313" key="4">
    <source>
        <dbReference type="Proteomes" id="UP000820818"/>
    </source>
</evidence>
<keyword evidence="4" id="KW-1185">Reference proteome</keyword>
<comment type="caution">
    <text evidence="3">The sequence shown here is derived from an EMBL/GenBank/DDBJ whole genome shotgun (WGS) entry which is preliminary data.</text>
</comment>
<evidence type="ECO:0000259" key="2">
    <source>
        <dbReference type="PROSITE" id="PS50229"/>
    </source>
</evidence>
<dbReference type="Pfam" id="PF00568">
    <property type="entry name" value="WH1"/>
    <property type="match status" value="1"/>
</dbReference>
<dbReference type="InterPro" id="IPR011993">
    <property type="entry name" value="PH-like_dom_sf"/>
</dbReference>
<dbReference type="SUPFAM" id="SSF50729">
    <property type="entry name" value="PH domain-like"/>
    <property type="match status" value="2"/>
</dbReference>
<gene>
    <name evidence="3" type="ORF">GHT06_022118</name>
</gene>
<sequence length="281" mass="30614">MTEGCEEKDSLVRVRAQVMTRDDSSGGWVPMDGGGLSNVSVRKRILPIHAAIVAAVTSGSNSNNSNRNYNPASNNNSASSRSSSTSGGGPGPPLPPHSPAPPPHSSAAVIPVYHCNSLIQQHEYLILGKRISDQTVVLSCTIRKDFQYNKVMPTFHHWRTGDQKFGLTFQTAADARAFDKGVRMAVEDLLNALRHMNSDASEDDVFMTLDLPMERTDLQRSPTLNHQQQPNQPPPSPAPPLFQHPTMLLYLRCLKSRICTGYISCSGVHYLPAAALVVCPC</sequence>
<name>A0AAD5KI02_9CRUS</name>